<dbReference type="Proteomes" id="UP001054252">
    <property type="component" value="Unassembled WGS sequence"/>
</dbReference>
<organism evidence="1 2">
    <name type="scientific">Rubroshorea leprosula</name>
    <dbReference type="NCBI Taxonomy" id="152421"/>
    <lineage>
        <taxon>Eukaryota</taxon>
        <taxon>Viridiplantae</taxon>
        <taxon>Streptophyta</taxon>
        <taxon>Embryophyta</taxon>
        <taxon>Tracheophyta</taxon>
        <taxon>Spermatophyta</taxon>
        <taxon>Magnoliopsida</taxon>
        <taxon>eudicotyledons</taxon>
        <taxon>Gunneridae</taxon>
        <taxon>Pentapetalae</taxon>
        <taxon>rosids</taxon>
        <taxon>malvids</taxon>
        <taxon>Malvales</taxon>
        <taxon>Dipterocarpaceae</taxon>
        <taxon>Rubroshorea</taxon>
    </lineage>
</organism>
<keyword evidence="2" id="KW-1185">Reference proteome</keyword>
<evidence type="ECO:0000313" key="2">
    <source>
        <dbReference type="Proteomes" id="UP001054252"/>
    </source>
</evidence>
<evidence type="ECO:0000313" key="1">
    <source>
        <dbReference type="EMBL" id="GKV50711.1"/>
    </source>
</evidence>
<dbReference type="AlphaFoldDB" id="A0AAV5MPR2"/>
<dbReference type="EMBL" id="BPVZ01000389">
    <property type="protein sequence ID" value="GKV50711.1"/>
    <property type="molecule type" value="Genomic_DNA"/>
</dbReference>
<sequence length="54" mass="6005">MTLTTTAACIKGKDGSHAVMRTASMRPIQSNKHHTGELDLVLLSWRQFATSYKN</sequence>
<comment type="caution">
    <text evidence="1">The sequence shown here is derived from an EMBL/GenBank/DDBJ whole genome shotgun (WGS) entry which is preliminary data.</text>
</comment>
<proteinExistence type="predicted"/>
<protein>
    <submittedName>
        <fullName evidence="1">Uncharacterized protein</fullName>
    </submittedName>
</protein>
<reference evidence="1 2" key="1">
    <citation type="journal article" date="2021" name="Commun. Biol.">
        <title>The genome of Shorea leprosula (Dipterocarpaceae) highlights the ecological relevance of drought in aseasonal tropical rainforests.</title>
        <authorList>
            <person name="Ng K.K.S."/>
            <person name="Kobayashi M.J."/>
            <person name="Fawcett J.A."/>
            <person name="Hatakeyama M."/>
            <person name="Paape T."/>
            <person name="Ng C.H."/>
            <person name="Ang C.C."/>
            <person name="Tnah L.H."/>
            <person name="Lee C.T."/>
            <person name="Nishiyama T."/>
            <person name="Sese J."/>
            <person name="O'Brien M.J."/>
            <person name="Copetti D."/>
            <person name="Mohd Noor M.I."/>
            <person name="Ong R.C."/>
            <person name="Putra M."/>
            <person name="Sireger I.Z."/>
            <person name="Indrioko S."/>
            <person name="Kosugi Y."/>
            <person name="Izuno A."/>
            <person name="Isagi Y."/>
            <person name="Lee S.L."/>
            <person name="Shimizu K.K."/>
        </authorList>
    </citation>
    <scope>NUCLEOTIDE SEQUENCE [LARGE SCALE GENOMIC DNA]</scope>
    <source>
        <strain evidence="1">214</strain>
    </source>
</reference>
<name>A0AAV5MPR2_9ROSI</name>
<gene>
    <name evidence="1" type="ORF">SLEP1_g57409</name>
</gene>
<accession>A0AAV5MPR2</accession>